<protein>
    <recommendedName>
        <fullName evidence="1">F-box domain-containing protein</fullName>
    </recommendedName>
</protein>
<keyword evidence="3" id="KW-1185">Reference proteome</keyword>
<evidence type="ECO:0000313" key="2">
    <source>
        <dbReference type="EMBL" id="RIB22759.1"/>
    </source>
</evidence>
<evidence type="ECO:0000259" key="1">
    <source>
        <dbReference type="Pfam" id="PF12937"/>
    </source>
</evidence>
<dbReference type="Pfam" id="PF12937">
    <property type="entry name" value="F-box-like"/>
    <property type="match status" value="1"/>
</dbReference>
<dbReference type="Proteomes" id="UP000266673">
    <property type="component" value="Unassembled WGS sequence"/>
</dbReference>
<feature type="domain" description="F-box" evidence="1">
    <location>
        <begin position="3"/>
        <end position="45"/>
    </location>
</feature>
<proteinExistence type="predicted"/>
<evidence type="ECO:0000313" key="3">
    <source>
        <dbReference type="Proteomes" id="UP000266673"/>
    </source>
</evidence>
<name>A0A397VP50_9GLOM</name>
<gene>
    <name evidence="2" type="ORF">C2G38_948854</name>
</gene>
<dbReference type="OrthoDB" id="2443441at2759"/>
<accession>A0A397VP50</accession>
<reference evidence="2 3" key="1">
    <citation type="submission" date="2018-06" db="EMBL/GenBank/DDBJ databases">
        <title>Comparative genomics reveals the genomic features of Rhizophagus irregularis, R. cerebriforme, R. diaphanum and Gigaspora rosea, and their symbiotic lifestyle signature.</title>
        <authorList>
            <person name="Morin E."/>
            <person name="San Clemente H."/>
            <person name="Chen E.C.H."/>
            <person name="De La Providencia I."/>
            <person name="Hainaut M."/>
            <person name="Kuo A."/>
            <person name="Kohler A."/>
            <person name="Murat C."/>
            <person name="Tang N."/>
            <person name="Roy S."/>
            <person name="Loubradou J."/>
            <person name="Henrissat B."/>
            <person name="Grigoriev I.V."/>
            <person name="Corradi N."/>
            <person name="Roux C."/>
            <person name="Martin F.M."/>
        </authorList>
    </citation>
    <scope>NUCLEOTIDE SEQUENCE [LARGE SCALE GENOMIC DNA]</scope>
    <source>
        <strain evidence="2 3">DAOM 194757</strain>
    </source>
</reference>
<dbReference type="SUPFAM" id="SSF81383">
    <property type="entry name" value="F-box domain"/>
    <property type="match status" value="1"/>
</dbReference>
<dbReference type="InterPro" id="IPR036047">
    <property type="entry name" value="F-box-like_dom_sf"/>
</dbReference>
<sequence>MITLPIECYCIIFNNLRYNYKDLFSCILVNRQWCRIIIPILWSNPKNHFKNIKLIEIFLLTLNHKNKLY</sequence>
<dbReference type="AlphaFoldDB" id="A0A397VP50"/>
<dbReference type="InterPro" id="IPR001810">
    <property type="entry name" value="F-box_dom"/>
</dbReference>
<organism evidence="2 3">
    <name type="scientific">Gigaspora rosea</name>
    <dbReference type="NCBI Taxonomy" id="44941"/>
    <lineage>
        <taxon>Eukaryota</taxon>
        <taxon>Fungi</taxon>
        <taxon>Fungi incertae sedis</taxon>
        <taxon>Mucoromycota</taxon>
        <taxon>Glomeromycotina</taxon>
        <taxon>Glomeromycetes</taxon>
        <taxon>Diversisporales</taxon>
        <taxon>Gigasporaceae</taxon>
        <taxon>Gigaspora</taxon>
    </lineage>
</organism>
<dbReference type="EMBL" id="QKWP01000293">
    <property type="protein sequence ID" value="RIB22759.1"/>
    <property type="molecule type" value="Genomic_DNA"/>
</dbReference>
<comment type="caution">
    <text evidence="2">The sequence shown here is derived from an EMBL/GenBank/DDBJ whole genome shotgun (WGS) entry which is preliminary data.</text>
</comment>